<comment type="caution">
    <text evidence="2">The sequence shown here is derived from an EMBL/GenBank/DDBJ whole genome shotgun (WGS) entry which is preliminary data.</text>
</comment>
<reference evidence="2 3" key="1">
    <citation type="submission" date="2021-06" db="EMBL/GenBank/DDBJ databases">
        <title>Caerostris extrusa draft genome.</title>
        <authorList>
            <person name="Kono N."/>
            <person name="Arakawa K."/>
        </authorList>
    </citation>
    <scope>NUCLEOTIDE SEQUENCE [LARGE SCALE GENOMIC DNA]</scope>
</reference>
<name>A0AAV4V796_CAEEX</name>
<keyword evidence="3" id="KW-1185">Reference proteome</keyword>
<feature type="transmembrane region" description="Helical" evidence="1">
    <location>
        <begin position="7"/>
        <end position="26"/>
    </location>
</feature>
<accession>A0AAV4V796</accession>
<keyword evidence="1" id="KW-0812">Transmembrane</keyword>
<proteinExistence type="predicted"/>
<feature type="transmembrane region" description="Helical" evidence="1">
    <location>
        <begin position="70"/>
        <end position="87"/>
    </location>
</feature>
<gene>
    <name evidence="2" type="ORF">CEXT_368221</name>
</gene>
<evidence type="ECO:0000313" key="3">
    <source>
        <dbReference type="Proteomes" id="UP001054945"/>
    </source>
</evidence>
<dbReference type="Proteomes" id="UP001054945">
    <property type="component" value="Unassembled WGS sequence"/>
</dbReference>
<evidence type="ECO:0000313" key="2">
    <source>
        <dbReference type="EMBL" id="GIY65904.1"/>
    </source>
</evidence>
<sequence length="90" mass="9676">MSTSLKGIIIVLNLLANAVFSLQKLVLGRLTFRAISNFVVSDTGTSLYGTVASAPTALSWLSLRCQRMPELGIIILSFGFYAALWPSKGP</sequence>
<keyword evidence="1" id="KW-1133">Transmembrane helix</keyword>
<dbReference type="EMBL" id="BPLR01014047">
    <property type="protein sequence ID" value="GIY65904.1"/>
    <property type="molecule type" value="Genomic_DNA"/>
</dbReference>
<organism evidence="2 3">
    <name type="scientific">Caerostris extrusa</name>
    <name type="common">Bark spider</name>
    <name type="synonym">Caerostris bankana</name>
    <dbReference type="NCBI Taxonomy" id="172846"/>
    <lineage>
        <taxon>Eukaryota</taxon>
        <taxon>Metazoa</taxon>
        <taxon>Ecdysozoa</taxon>
        <taxon>Arthropoda</taxon>
        <taxon>Chelicerata</taxon>
        <taxon>Arachnida</taxon>
        <taxon>Araneae</taxon>
        <taxon>Araneomorphae</taxon>
        <taxon>Entelegynae</taxon>
        <taxon>Araneoidea</taxon>
        <taxon>Araneidae</taxon>
        <taxon>Caerostris</taxon>
    </lineage>
</organism>
<keyword evidence="1" id="KW-0472">Membrane</keyword>
<evidence type="ECO:0000256" key="1">
    <source>
        <dbReference type="SAM" id="Phobius"/>
    </source>
</evidence>
<protein>
    <submittedName>
        <fullName evidence="2">Uncharacterized protein</fullName>
    </submittedName>
</protein>
<feature type="transmembrane region" description="Helical" evidence="1">
    <location>
        <begin position="46"/>
        <end position="63"/>
    </location>
</feature>
<dbReference type="AlphaFoldDB" id="A0AAV4V796"/>